<keyword evidence="18" id="KW-0456">Lyase</keyword>
<evidence type="ECO:0000256" key="3">
    <source>
        <dbReference type="ARBA" id="ARBA00001941"/>
    </source>
</evidence>
<evidence type="ECO:0000256" key="18">
    <source>
        <dbReference type="ARBA" id="ARBA00023239"/>
    </source>
</evidence>
<evidence type="ECO:0000256" key="4">
    <source>
        <dbReference type="ARBA" id="ARBA00001947"/>
    </source>
</evidence>
<evidence type="ECO:0000256" key="16">
    <source>
        <dbReference type="ARBA" id="ARBA00023027"/>
    </source>
</evidence>
<comment type="cofactor">
    <cofactor evidence="2">
        <name>NAD(+)</name>
        <dbReference type="ChEBI" id="CHEBI:57540"/>
    </cofactor>
</comment>
<evidence type="ECO:0000256" key="8">
    <source>
        <dbReference type="ARBA" id="ARBA00005412"/>
    </source>
</evidence>
<evidence type="ECO:0000256" key="17">
    <source>
        <dbReference type="ARBA" id="ARBA00023141"/>
    </source>
</evidence>
<keyword evidence="17" id="KW-0057">Aromatic amino acid biosynthesis</keyword>
<dbReference type="PATRIC" id="fig|1127696.3.peg.1440"/>
<keyword evidence="19" id="KW-0170">Cobalt</keyword>
<dbReference type="Gene3D" id="3.40.50.1970">
    <property type="match status" value="1"/>
</dbReference>
<evidence type="ECO:0000256" key="2">
    <source>
        <dbReference type="ARBA" id="ARBA00001911"/>
    </source>
</evidence>
<keyword evidence="16" id="KW-0520">NAD</keyword>
<protein>
    <recommendedName>
        <fullName evidence="10 20">3-dehydroquinate synthase</fullName>
        <ecNumber evidence="9 20">4.2.3.4</ecNumber>
    </recommendedName>
</protein>
<dbReference type="InterPro" id="IPR016037">
    <property type="entry name" value="DHQ_synth_AroB"/>
</dbReference>
<dbReference type="InterPro" id="IPR030960">
    <property type="entry name" value="DHQS/DOIS_N"/>
</dbReference>
<dbReference type="GO" id="GO:0009423">
    <property type="term" value="P:chorismate biosynthetic process"/>
    <property type="evidence" value="ECO:0007669"/>
    <property type="project" value="UniProtKB-UniRule"/>
</dbReference>
<evidence type="ECO:0000256" key="13">
    <source>
        <dbReference type="ARBA" id="ARBA00022723"/>
    </source>
</evidence>
<dbReference type="GO" id="GO:0003856">
    <property type="term" value="F:3-dehydroquinate synthase activity"/>
    <property type="evidence" value="ECO:0007669"/>
    <property type="project" value="UniProtKB-UniRule"/>
</dbReference>
<evidence type="ECO:0000256" key="7">
    <source>
        <dbReference type="ARBA" id="ARBA00004661"/>
    </source>
</evidence>
<feature type="domain" description="3-dehydroquinate synthase C-terminal" evidence="22">
    <location>
        <begin position="167"/>
        <end position="313"/>
    </location>
</feature>
<keyword evidence="13" id="KW-0479">Metal-binding</keyword>
<evidence type="ECO:0000256" key="1">
    <source>
        <dbReference type="ARBA" id="ARBA00001393"/>
    </source>
</evidence>
<dbReference type="GO" id="GO:0046872">
    <property type="term" value="F:metal ion binding"/>
    <property type="evidence" value="ECO:0007669"/>
    <property type="project" value="UniProtKB-KW"/>
</dbReference>
<comment type="cofactor">
    <cofactor evidence="3">
        <name>Co(2+)</name>
        <dbReference type="ChEBI" id="CHEBI:48828"/>
    </cofactor>
</comment>
<evidence type="ECO:0000256" key="19">
    <source>
        <dbReference type="ARBA" id="ARBA00023285"/>
    </source>
</evidence>
<dbReference type="AlphaFoldDB" id="L1N9T1"/>
<dbReference type="GO" id="GO:0008652">
    <property type="term" value="P:amino acid biosynthetic process"/>
    <property type="evidence" value="ECO:0007669"/>
    <property type="project" value="UniProtKB-KW"/>
</dbReference>
<dbReference type="InterPro" id="IPR056179">
    <property type="entry name" value="DHQS_C"/>
</dbReference>
<comment type="catalytic activity">
    <reaction evidence="1">
        <text>7-phospho-2-dehydro-3-deoxy-D-arabino-heptonate = 3-dehydroquinate + phosphate</text>
        <dbReference type="Rhea" id="RHEA:21968"/>
        <dbReference type="ChEBI" id="CHEBI:32364"/>
        <dbReference type="ChEBI" id="CHEBI:43474"/>
        <dbReference type="ChEBI" id="CHEBI:58394"/>
        <dbReference type="EC" id="4.2.3.4"/>
    </reaction>
</comment>
<dbReference type="GO" id="GO:0000166">
    <property type="term" value="F:nucleotide binding"/>
    <property type="evidence" value="ECO:0007669"/>
    <property type="project" value="UniProtKB-KW"/>
</dbReference>
<dbReference type="InterPro" id="IPR050071">
    <property type="entry name" value="Dehydroquinate_synthase"/>
</dbReference>
<evidence type="ECO:0000313" key="24">
    <source>
        <dbReference type="Proteomes" id="UP000010408"/>
    </source>
</evidence>
<evidence type="ECO:0000259" key="21">
    <source>
        <dbReference type="Pfam" id="PF01761"/>
    </source>
</evidence>
<name>L1N9T1_9PORP</name>
<evidence type="ECO:0000256" key="14">
    <source>
        <dbReference type="ARBA" id="ARBA00022741"/>
    </source>
</evidence>
<dbReference type="Pfam" id="PF24621">
    <property type="entry name" value="DHQS_C"/>
    <property type="match status" value="1"/>
</dbReference>
<dbReference type="PANTHER" id="PTHR43622">
    <property type="entry name" value="3-DEHYDROQUINATE SYNTHASE"/>
    <property type="match status" value="1"/>
</dbReference>
<evidence type="ECO:0000256" key="6">
    <source>
        <dbReference type="ARBA" id="ARBA00004496"/>
    </source>
</evidence>
<dbReference type="NCBIfam" id="TIGR01357">
    <property type="entry name" value="aroB"/>
    <property type="match status" value="1"/>
</dbReference>
<dbReference type="EMBL" id="AMEQ01000040">
    <property type="protein sequence ID" value="EKY00264.1"/>
    <property type="molecule type" value="Genomic_DNA"/>
</dbReference>
<comment type="cofactor">
    <cofactor evidence="4">
        <name>Zn(2+)</name>
        <dbReference type="ChEBI" id="CHEBI:29105"/>
    </cofactor>
</comment>
<dbReference type="PANTHER" id="PTHR43622:SF7">
    <property type="entry name" value="3-DEHYDROQUINATE SYNTHASE, CHLOROPLASTIC"/>
    <property type="match status" value="1"/>
</dbReference>
<dbReference type="Gene3D" id="1.20.1090.10">
    <property type="entry name" value="Dehydroquinate synthase-like - alpha domain"/>
    <property type="match status" value="1"/>
</dbReference>
<dbReference type="EC" id="4.2.3.4" evidence="9 20"/>
<organism evidence="23 24">
    <name type="scientific">Porphyromonas catoniae F0037</name>
    <dbReference type="NCBI Taxonomy" id="1127696"/>
    <lineage>
        <taxon>Bacteria</taxon>
        <taxon>Pseudomonadati</taxon>
        <taxon>Bacteroidota</taxon>
        <taxon>Bacteroidia</taxon>
        <taxon>Bacteroidales</taxon>
        <taxon>Porphyromonadaceae</taxon>
        <taxon>Porphyromonas</taxon>
    </lineage>
</organism>
<dbReference type="CDD" id="cd08195">
    <property type="entry name" value="DHQS"/>
    <property type="match status" value="1"/>
</dbReference>
<evidence type="ECO:0000256" key="11">
    <source>
        <dbReference type="ARBA" id="ARBA00022490"/>
    </source>
</evidence>
<evidence type="ECO:0000256" key="15">
    <source>
        <dbReference type="ARBA" id="ARBA00022833"/>
    </source>
</evidence>
<comment type="similarity">
    <text evidence="8">Belongs to the sugar phosphate cyclases superfamily. Dehydroquinate synthase family.</text>
</comment>
<evidence type="ECO:0000256" key="20">
    <source>
        <dbReference type="NCBIfam" id="TIGR01357"/>
    </source>
</evidence>
<keyword evidence="11" id="KW-0963">Cytoplasm</keyword>
<evidence type="ECO:0000256" key="9">
    <source>
        <dbReference type="ARBA" id="ARBA00013031"/>
    </source>
</evidence>
<keyword evidence="14" id="KW-0547">Nucleotide-binding</keyword>
<evidence type="ECO:0000256" key="12">
    <source>
        <dbReference type="ARBA" id="ARBA00022605"/>
    </source>
</evidence>
<feature type="domain" description="3-dehydroquinate synthase N-terminal" evidence="21">
    <location>
        <begin position="54"/>
        <end position="164"/>
    </location>
</feature>
<dbReference type="GO" id="GO:0005737">
    <property type="term" value="C:cytoplasm"/>
    <property type="evidence" value="ECO:0007669"/>
    <property type="project" value="UniProtKB-SubCell"/>
</dbReference>
<keyword evidence="15" id="KW-0862">Zinc</keyword>
<dbReference type="GO" id="GO:0009073">
    <property type="term" value="P:aromatic amino acid family biosynthetic process"/>
    <property type="evidence" value="ECO:0007669"/>
    <property type="project" value="UniProtKB-KW"/>
</dbReference>
<gene>
    <name evidence="23" type="ORF">HMPREF9134_01597</name>
</gene>
<comment type="subcellular location">
    <subcellularLocation>
        <location evidence="6">Cytoplasm</location>
    </subcellularLocation>
</comment>
<dbReference type="SUPFAM" id="SSF56796">
    <property type="entry name" value="Dehydroquinate synthase-like"/>
    <property type="match status" value="1"/>
</dbReference>
<evidence type="ECO:0000259" key="22">
    <source>
        <dbReference type="Pfam" id="PF24621"/>
    </source>
</evidence>
<dbReference type="STRING" id="1127696.HMPREF9134_01597"/>
<comment type="caution">
    <text evidence="23">The sequence shown here is derived from an EMBL/GenBank/DDBJ whole genome shotgun (WGS) entry which is preliminary data.</text>
</comment>
<evidence type="ECO:0000313" key="23">
    <source>
        <dbReference type="EMBL" id="EKY00264.1"/>
    </source>
</evidence>
<comment type="function">
    <text evidence="5">Catalyzes the conversion of 3-deoxy-D-arabino-heptulosonate 7-phosphate (DAHP) to dehydroquinate (DHQ).</text>
</comment>
<evidence type="ECO:0000256" key="5">
    <source>
        <dbReference type="ARBA" id="ARBA00003485"/>
    </source>
</evidence>
<proteinExistence type="inferred from homology"/>
<accession>L1N9T1</accession>
<sequence length="353" mass="38910">MIFGTNMLDCKLPAFLEAVACDRLFVVCDEVVSELHTSLVTRLCEALGSHTFLTLPATESEKTTSRLAELWSWLADEGATRHSVLILIGGGALLDLGGFAAATYMRGIRTVNVPTTLLAMVDASVGGKTGIDYHGIKNLVGAFHAPLEVFIDTSFLSTLPIEELLSGYGEVIKHATLMGKEAWQEILHIGDPAGLMDDEWEALIAKSVAYKSSIVEADPTEQGLRRILNVGHTVGHALEAYSHTNTFRRALPHGEAVVFGLLIESYITSLIKGTDRTYIRQLMHLARELYAPFFYTCKDYPELLRLMRHDKKNTSGKIVLMGILEPGKVEAIELESEEKIKEGLDFLRETFGN</sequence>
<reference evidence="23 24" key="1">
    <citation type="submission" date="2012-05" db="EMBL/GenBank/DDBJ databases">
        <authorList>
            <person name="Weinstock G."/>
            <person name="Sodergren E."/>
            <person name="Lobos E.A."/>
            <person name="Fulton L."/>
            <person name="Fulton R."/>
            <person name="Courtney L."/>
            <person name="Fronick C."/>
            <person name="O'Laughlin M."/>
            <person name="Godfrey J."/>
            <person name="Wilson R.M."/>
            <person name="Miner T."/>
            <person name="Farmer C."/>
            <person name="Delehaunty K."/>
            <person name="Cordes M."/>
            <person name="Minx P."/>
            <person name="Tomlinson C."/>
            <person name="Chen J."/>
            <person name="Wollam A."/>
            <person name="Pepin K.H."/>
            <person name="Bhonagiri V."/>
            <person name="Zhang X."/>
            <person name="Suruliraj S."/>
            <person name="Warren W."/>
            <person name="Mitreva M."/>
            <person name="Mardis E.R."/>
            <person name="Wilson R.K."/>
        </authorList>
    </citation>
    <scope>NUCLEOTIDE SEQUENCE [LARGE SCALE GENOMIC DNA]</scope>
    <source>
        <strain evidence="23 24">F0037</strain>
    </source>
</reference>
<dbReference type="InterPro" id="IPR030963">
    <property type="entry name" value="DHQ_synth_fam"/>
</dbReference>
<dbReference type="PIRSF" id="PIRSF001455">
    <property type="entry name" value="DHQ_synth"/>
    <property type="match status" value="1"/>
</dbReference>
<comment type="pathway">
    <text evidence="7">Metabolic intermediate biosynthesis; chorismate biosynthesis; chorismate from D-erythrose 4-phosphate and phosphoenolpyruvate: step 2/7.</text>
</comment>
<dbReference type="Proteomes" id="UP000010408">
    <property type="component" value="Unassembled WGS sequence"/>
</dbReference>
<dbReference type="eggNOG" id="COG0337">
    <property type="taxonomic scope" value="Bacteria"/>
</dbReference>
<dbReference type="Pfam" id="PF01761">
    <property type="entry name" value="DHQ_synthase"/>
    <property type="match status" value="1"/>
</dbReference>
<dbReference type="HOGENOM" id="CLU_001201_0_1_10"/>
<evidence type="ECO:0000256" key="10">
    <source>
        <dbReference type="ARBA" id="ARBA00017684"/>
    </source>
</evidence>
<keyword evidence="12" id="KW-0028">Amino-acid biosynthesis</keyword>
<dbReference type="FunFam" id="3.40.50.1970:FF:000007">
    <property type="entry name" value="Pentafunctional AROM polypeptide"/>
    <property type="match status" value="1"/>
</dbReference>